<evidence type="ECO:0000313" key="2">
    <source>
        <dbReference type="Proteomes" id="UP001652628"/>
    </source>
</evidence>
<feature type="compositionally biased region" description="Basic residues" evidence="1">
    <location>
        <begin position="28"/>
        <end position="43"/>
    </location>
</feature>
<organism evidence="2 3">
    <name type="scientific">Drosophila suzukii</name>
    <name type="common">Spotted-wing drosophila fruit fly</name>
    <dbReference type="NCBI Taxonomy" id="28584"/>
    <lineage>
        <taxon>Eukaryota</taxon>
        <taxon>Metazoa</taxon>
        <taxon>Ecdysozoa</taxon>
        <taxon>Arthropoda</taxon>
        <taxon>Hexapoda</taxon>
        <taxon>Insecta</taxon>
        <taxon>Pterygota</taxon>
        <taxon>Neoptera</taxon>
        <taxon>Endopterygota</taxon>
        <taxon>Diptera</taxon>
        <taxon>Brachycera</taxon>
        <taxon>Muscomorpha</taxon>
        <taxon>Ephydroidea</taxon>
        <taxon>Drosophilidae</taxon>
        <taxon>Drosophila</taxon>
        <taxon>Sophophora</taxon>
    </lineage>
</organism>
<reference evidence="3" key="1">
    <citation type="submission" date="2025-08" db="UniProtKB">
        <authorList>
            <consortium name="RefSeq"/>
        </authorList>
    </citation>
    <scope>IDENTIFICATION</scope>
</reference>
<evidence type="ECO:0000256" key="1">
    <source>
        <dbReference type="SAM" id="MobiDB-lite"/>
    </source>
</evidence>
<dbReference type="Proteomes" id="UP001652628">
    <property type="component" value="Chromosome 2L"/>
</dbReference>
<dbReference type="RefSeq" id="XP_070852920.1">
    <property type="nucleotide sequence ID" value="XM_070996819.1"/>
</dbReference>
<gene>
    <name evidence="3" type="primary">LOC108011913</name>
</gene>
<proteinExistence type="predicted"/>
<keyword evidence="2" id="KW-1185">Reference proteome</keyword>
<dbReference type="GeneID" id="108011913"/>
<accession>A0ABM4TSK4</accession>
<name>A0ABM4TSK4_DROSZ</name>
<evidence type="ECO:0000313" key="3">
    <source>
        <dbReference type="RefSeq" id="XP_070852920.1"/>
    </source>
</evidence>
<sequence length="98" mass="11519">MNFIIFPSIRSNSRLELRWSVRKLQTGNRKRSNIRSSRTRRLGRMSNSWPEDELDTEAQEMQQQQQQQRPHKDNIAGGFTLIRLTIDKRGDLFSGSKS</sequence>
<protein>
    <submittedName>
        <fullName evidence="3">LOW QUALITY PROTEIN: uncharacterized protein</fullName>
    </submittedName>
</protein>
<feature type="region of interest" description="Disordered" evidence="1">
    <location>
        <begin position="26"/>
        <end position="77"/>
    </location>
</feature>